<dbReference type="PANTHER" id="PTHR43441">
    <property type="entry name" value="RIBOSOMAL-PROTEIN-SERINE ACETYLTRANSFERASE"/>
    <property type="match status" value="1"/>
</dbReference>
<keyword evidence="2" id="KW-0808">Transferase</keyword>
<protein>
    <submittedName>
        <fullName evidence="2">GNAT family N-acetyltransferase</fullName>
    </submittedName>
</protein>
<dbReference type="AlphaFoldDB" id="A0A516GZ48"/>
<evidence type="ECO:0000259" key="1">
    <source>
        <dbReference type="PROSITE" id="PS51186"/>
    </source>
</evidence>
<dbReference type="InterPro" id="IPR051908">
    <property type="entry name" value="Ribosomal_N-acetyltransferase"/>
</dbReference>
<evidence type="ECO:0000313" key="3">
    <source>
        <dbReference type="Proteomes" id="UP000317496"/>
    </source>
</evidence>
<dbReference type="GO" id="GO:0008999">
    <property type="term" value="F:protein-N-terminal-alanine acetyltransferase activity"/>
    <property type="evidence" value="ECO:0007669"/>
    <property type="project" value="TreeGrafter"/>
</dbReference>
<dbReference type="PANTHER" id="PTHR43441:SF11">
    <property type="entry name" value="RIBOSOMAL-PROTEIN-SERINE ACETYLTRANSFERASE"/>
    <property type="match status" value="1"/>
</dbReference>
<dbReference type="PROSITE" id="PS51186">
    <property type="entry name" value="GNAT"/>
    <property type="match status" value="1"/>
</dbReference>
<gene>
    <name evidence="2" type="ORF">FNB15_05750</name>
</gene>
<dbReference type="GO" id="GO:0005737">
    <property type="term" value="C:cytoplasm"/>
    <property type="evidence" value="ECO:0007669"/>
    <property type="project" value="TreeGrafter"/>
</dbReference>
<feature type="domain" description="N-acetyltransferase" evidence="1">
    <location>
        <begin position="11"/>
        <end position="178"/>
    </location>
</feature>
<accession>A0A516GZ48</accession>
<dbReference type="EMBL" id="CP041636">
    <property type="protein sequence ID" value="QDO96808.1"/>
    <property type="molecule type" value="Genomic_DNA"/>
</dbReference>
<dbReference type="Pfam" id="PF13302">
    <property type="entry name" value="Acetyltransf_3"/>
    <property type="match status" value="1"/>
</dbReference>
<name>A0A516GZ48_9PROT</name>
<reference evidence="2 3" key="1">
    <citation type="submission" date="2019-07" db="EMBL/GenBank/DDBJ databases">
        <title>Genome sequencing for Ferrovibrio sp. K5.</title>
        <authorList>
            <person name="Park S.-J."/>
        </authorList>
    </citation>
    <scope>NUCLEOTIDE SEQUENCE [LARGE SCALE GENOMIC DNA]</scope>
    <source>
        <strain evidence="2 3">K5</strain>
    </source>
</reference>
<dbReference type="OrthoDB" id="6293260at2"/>
<dbReference type="RefSeq" id="WP_144067789.1">
    <property type="nucleotide sequence ID" value="NZ_CP041636.1"/>
</dbReference>
<dbReference type="Gene3D" id="3.40.630.30">
    <property type="match status" value="1"/>
</dbReference>
<sequence length="184" mass="20203">MSEDGIETTRLRLRPVRQMDAALLPSLITPVISRWTANWIYPFTAAMANERVAATLADNAASTGFNRVLTDKEDGRVIGWFRATLVSETPRTASIGYWLIDAVHGRGYLTEALPVFVQAAIAALKLERLEAGAQPENAASIAALTRLGLRFIGRRQHYVPARDREEPTNFYAMDCPGDSLPSGS</sequence>
<dbReference type="InterPro" id="IPR000182">
    <property type="entry name" value="GNAT_dom"/>
</dbReference>
<dbReference type="Proteomes" id="UP000317496">
    <property type="component" value="Chromosome"/>
</dbReference>
<dbReference type="InterPro" id="IPR016181">
    <property type="entry name" value="Acyl_CoA_acyltransferase"/>
</dbReference>
<evidence type="ECO:0000313" key="2">
    <source>
        <dbReference type="EMBL" id="QDO96808.1"/>
    </source>
</evidence>
<dbReference type="SUPFAM" id="SSF55729">
    <property type="entry name" value="Acyl-CoA N-acyltransferases (Nat)"/>
    <property type="match status" value="1"/>
</dbReference>
<dbReference type="KEGG" id="fer:FNB15_05750"/>
<organism evidence="2 3">
    <name type="scientific">Ferrovibrio terrae</name>
    <dbReference type="NCBI Taxonomy" id="2594003"/>
    <lineage>
        <taxon>Bacteria</taxon>
        <taxon>Pseudomonadati</taxon>
        <taxon>Pseudomonadota</taxon>
        <taxon>Alphaproteobacteria</taxon>
        <taxon>Rhodospirillales</taxon>
        <taxon>Rhodospirillaceae</taxon>
        <taxon>Ferrovibrio</taxon>
    </lineage>
</organism>
<keyword evidence="3" id="KW-1185">Reference proteome</keyword>
<proteinExistence type="predicted"/>
<dbReference type="GO" id="GO:1990189">
    <property type="term" value="F:protein N-terminal-serine acetyltransferase activity"/>
    <property type="evidence" value="ECO:0007669"/>
    <property type="project" value="TreeGrafter"/>
</dbReference>